<dbReference type="Proteomes" id="UP000796880">
    <property type="component" value="Unassembled WGS sequence"/>
</dbReference>
<dbReference type="PANTHER" id="PTHR48048:SF45">
    <property type="entry name" value="GLYCOSYLTRANSFERASE"/>
    <property type="match status" value="1"/>
</dbReference>
<dbReference type="SUPFAM" id="SSF53756">
    <property type="entry name" value="UDP-Glycosyltransferase/glycogen phosphorylase"/>
    <property type="match status" value="1"/>
</dbReference>
<dbReference type="FunFam" id="3.40.50.2000:FF:000080">
    <property type="entry name" value="Glycosyltransferase"/>
    <property type="match status" value="1"/>
</dbReference>
<protein>
    <recommendedName>
        <fullName evidence="6">Glycosyltransferase</fullName>
    </recommendedName>
</protein>
<evidence type="ECO:0000256" key="3">
    <source>
        <dbReference type="ARBA" id="ARBA00022679"/>
    </source>
</evidence>
<organism evidence="4 5">
    <name type="scientific">Rhamnella rubrinervis</name>
    <dbReference type="NCBI Taxonomy" id="2594499"/>
    <lineage>
        <taxon>Eukaryota</taxon>
        <taxon>Viridiplantae</taxon>
        <taxon>Streptophyta</taxon>
        <taxon>Embryophyta</taxon>
        <taxon>Tracheophyta</taxon>
        <taxon>Spermatophyta</taxon>
        <taxon>Magnoliopsida</taxon>
        <taxon>eudicotyledons</taxon>
        <taxon>Gunneridae</taxon>
        <taxon>Pentapetalae</taxon>
        <taxon>rosids</taxon>
        <taxon>fabids</taxon>
        <taxon>Rosales</taxon>
        <taxon>Rhamnaceae</taxon>
        <taxon>rhamnoid group</taxon>
        <taxon>Rhamneae</taxon>
        <taxon>Rhamnella</taxon>
    </lineage>
</organism>
<accession>A0A8K0H0M3</accession>
<dbReference type="Pfam" id="PF00201">
    <property type="entry name" value="UDPGT"/>
    <property type="match status" value="1"/>
</dbReference>
<comment type="similarity">
    <text evidence="1">Belongs to the UDP-glycosyltransferase family.</text>
</comment>
<comment type="caution">
    <text evidence="4">The sequence shown here is derived from an EMBL/GenBank/DDBJ whole genome shotgun (WGS) entry which is preliminary data.</text>
</comment>
<gene>
    <name evidence="4" type="ORF">FNV43_RR13187</name>
</gene>
<dbReference type="AlphaFoldDB" id="A0A8K0H0M3"/>
<dbReference type="Gene3D" id="3.40.50.2000">
    <property type="entry name" value="Glycogen Phosphorylase B"/>
    <property type="match status" value="3"/>
</dbReference>
<dbReference type="PANTHER" id="PTHR48048">
    <property type="entry name" value="GLYCOSYLTRANSFERASE"/>
    <property type="match status" value="1"/>
</dbReference>
<dbReference type="OrthoDB" id="5835829at2759"/>
<proteinExistence type="inferred from homology"/>
<evidence type="ECO:0000256" key="2">
    <source>
        <dbReference type="ARBA" id="ARBA00022676"/>
    </source>
</evidence>
<keyword evidence="3" id="KW-0808">Transferase</keyword>
<dbReference type="FunFam" id="3.40.50.2000:FF:000056">
    <property type="entry name" value="Glycosyltransferase"/>
    <property type="match status" value="1"/>
</dbReference>
<dbReference type="EMBL" id="VOIH02000006">
    <property type="protein sequence ID" value="KAF3443504.1"/>
    <property type="molecule type" value="Genomic_DNA"/>
</dbReference>
<dbReference type="CDD" id="cd03784">
    <property type="entry name" value="GT1_Gtf-like"/>
    <property type="match status" value="1"/>
</dbReference>
<evidence type="ECO:0000313" key="5">
    <source>
        <dbReference type="Proteomes" id="UP000796880"/>
    </source>
</evidence>
<dbReference type="InterPro" id="IPR050481">
    <property type="entry name" value="UDP-glycosyltransf_plant"/>
</dbReference>
<keyword evidence="2" id="KW-0328">Glycosyltransferase</keyword>
<dbReference type="GO" id="GO:0035251">
    <property type="term" value="F:UDP-glucosyltransferase activity"/>
    <property type="evidence" value="ECO:0007669"/>
    <property type="project" value="InterPro"/>
</dbReference>
<dbReference type="InterPro" id="IPR002213">
    <property type="entry name" value="UDP_glucos_trans"/>
</dbReference>
<keyword evidence="5" id="KW-1185">Reference proteome</keyword>
<name>A0A8K0H0M3_9ROSA</name>
<evidence type="ECO:0000256" key="1">
    <source>
        <dbReference type="ARBA" id="ARBA00009995"/>
    </source>
</evidence>
<reference evidence="4" key="1">
    <citation type="submission" date="2020-03" db="EMBL/GenBank/DDBJ databases">
        <title>A high-quality chromosome-level genome assembly of a woody plant with both climbing and erect habits, Rhamnella rubrinervis.</title>
        <authorList>
            <person name="Lu Z."/>
            <person name="Yang Y."/>
            <person name="Zhu X."/>
            <person name="Sun Y."/>
        </authorList>
    </citation>
    <scope>NUCLEOTIDE SEQUENCE</scope>
    <source>
        <strain evidence="4">BYM</strain>
        <tissue evidence="4">Leaf</tissue>
    </source>
</reference>
<evidence type="ECO:0008006" key="6">
    <source>
        <dbReference type="Google" id="ProtNLM"/>
    </source>
</evidence>
<sequence length="449" mass="49897">MKTAQLVFIPFPGIGHLASTVELAKLLVARDDRLFITVLVMNLPLDSKNGPYTKSLSSSSSMSGECIKFVDLPPVNIDTEANPMTFLLSLVEDQKPHVRNLVNKLMAKSDSSPLAGLVVDMFCTTMLDVANEFGVPTYMFFTSNAGFLGLMLHLQDLHDEQNVDTTELKNDPDAELVVPCFFNPVPAKVLPSLVLDHNAATHMFNFVRQFREMKGILVNTFVELESYAIHSLSGAKSPAGYPVGPILNLDGDQSSDIVTWLDDQPATSVVFLCFGSMGHLSERQVKEIACALEHSGLRFLWSLRQPPPKDKLMGPSDYADFKEVLPQGFLDRTDRIGKVTGWAPQYGVPIATWPLYAEQQMNAFEMVRELGLAVEIKLDYRREFTSWNDLTAVSAQEIEEGLRKLMVFDSDIRKRVKKVSQKSRVASINGGSSYSSLNHMINDVMNSLP</sequence>
<evidence type="ECO:0000313" key="4">
    <source>
        <dbReference type="EMBL" id="KAF3443504.1"/>
    </source>
</evidence>